<dbReference type="PROSITE" id="PS50002">
    <property type="entry name" value="SH3"/>
    <property type="match status" value="1"/>
</dbReference>
<dbReference type="PANTHER" id="PTHR23122">
    <property type="entry name" value="MEMBRANE-ASSOCIATED GUANYLATE KINASE MAGUK"/>
    <property type="match status" value="1"/>
</dbReference>
<dbReference type="Gene3D" id="2.30.30.40">
    <property type="entry name" value="SH3 Domains"/>
    <property type="match status" value="1"/>
</dbReference>
<proteinExistence type="predicted"/>
<evidence type="ECO:0000313" key="4">
    <source>
        <dbReference type="EMBL" id="KAA8579637.1"/>
    </source>
</evidence>
<organism evidence="4 5">
    <name type="scientific">Etheostoma spectabile</name>
    <name type="common">orangethroat darter</name>
    <dbReference type="NCBI Taxonomy" id="54343"/>
    <lineage>
        <taxon>Eukaryota</taxon>
        <taxon>Metazoa</taxon>
        <taxon>Chordata</taxon>
        <taxon>Craniata</taxon>
        <taxon>Vertebrata</taxon>
        <taxon>Euteleostomi</taxon>
        <taxon>Actinopterygii</taxon>
        <taxon>Neopterygii</taxon>
        <taxon>Teleostei</taxon>
        <taxon>Neoteleostei</taxon>
        <taxon>Acanthomorphata</taxon>
        <taxon>Eupercaria</taxon>
        <taxon>Perciformes</taxon>
        <taxon>Percoidei</taxon>
        <taxon>Percidae</taxon>
        <taxon>Etheostomatinae</taxon>
        <taxon>Etheostoma</taxon>
    </lineage>
</organism>
<keyword evidence="5" id="KW-1185">Reference proteome</keyword>
<evidence type="ECO:0000313" key="5">
    <source>
        <dbReference type="Proteomes" id="UP000327493"/>
    </source>
</evidence>
<evidence type="ECO:0000256" key="2">
    <source>
        <dbReference type="PROSITE-ProRule" id="PRU00192"/>
    </source>
</evidence>
<evidence type="ECO:0000256" key="1">
    <source>
        <dbReference type="ARBA" id="ARBA00022443"/>
    </source>
</evidence>
<keyword evidence="1 2" id="KW-0728">SH3 domain</keyword>
<gene>
    <name evidence="4" type="ORF">FQN60_006730</name>
</gene>
<sequence>MKLSAFIQQARSQGTIMFKVVPITERQVHNQTMLYVRTMVDYSPHEDPAIPCADAGMSFRKGDVLEIVDQTDALWWQAKKLPSTTACAGLIPSTNLLKRTIRTSCCTRCPTSSYDALNCPYEEVVRYQRHPQDAHRLIALLDLDCRTVLMTSGGRSLNLKTLSTIPPLSSPTSTSAQTLQQQRSKLKCSPTRSPGFNNRVRELLRALDTALKSGDREEYRRARTTLHRGITSAKRKYKRMEDNFNGNTPCAMWQGPSSVGVNELRRRLIEMNPNIFQGPVPRKYTSRSRRVSAQCL</sequence>
<dbReference type="AlphaFoldDB" id="A0A5J5CD06"/>
<comment type="caution">
    <text evidence="4">The sequence shown here is derived from an EMBL/GenBank/DDBJ whole genome shotgun (WGS) entry which is preliminary data.</text>
</comment>
<dbReference type="SUPFAM" id="SSF50044">
    <property type="entry name" value="SH3-domain"/>
    <property type="match status" value="1"/>
</dbReference>
<dbReference type="SMART" id="SM00326">
    <property type="entry name" value="SH3"/>
    <property type="match status" value="1"/>
</dbReference>
<dbReference type="InterPro" id="IPR001452">
    <property type="entry name" value="SH3_domain"/>
</dbReference>
<name>A0A5J5CD06_9PERO</name>
<feature type="domain" description="SH3" evidence="3">
    <location>
        <begin position="31"/>
        <end position="101"/>
    </location>
</feature>
<evidence type="ECO:0000259" key="3">
    <source>
        <dbReference type="PROSITE" id="PS50002"/>
    </source>
</evidence>
<protein>
    <recommendedName>
        <fullName evidence="3">SH3 domain-containing protein</fullName>
    </recommendedName>
</protein>
<reference evidence="4 5" key="1">
    <citation type="submission" date="2019-08" db="EMBL/GenBank/DDBJ databases">
        <title>A chromosome-level genome assembly, high-density linkage maps, and genome scans reveal the genomic architecture of hybrid incompatibilities underlying speciation via character displacement in darters (Percidae: Etheostominae).</title>
        <authorList>
            <person name="Moran R.L."/>
            <person name="Catchen J.M."/>
            <person name="Fuller R.C."/>
        </authorList>
    </citation>
    <scope>NUCLEOTIDE SEQUENCE [LARGE SCALE GENOMIC DNA]</scope>
    <source>
        <strain evidence="4">EspeVRDwgs_2016</strain>
        <tissue evidence="4">Muscle</tissue>
    </source>
</reference>
<dbReference type="EMBL" id="VOFY01000024">
    <property type="protein sequence ID" value="KAA8579637.1"/>
    <property type="molecule type" value="Genomic_DNA"/>
</dbReference>
<dbReference type="InterPro" id="IPR036028">
    <property type="entry name" value="SH3-like_dom_sf"/>
</dbReference>
<dbReference type="InterPro" id="IPR050716">
    <property type="entry name" value="MAGUK"/>
</dbReference>
<dbReference type="Proteomes" id="UP000327493">
    <property type="component" value="Chromosome 24"/>
</dbReference>
<accession>A0A5J5CD06</accession>